<evidence type="ECO:0000256" key="1">
    <source>
        <dbReference type="SAM" id="Phobius"/>
    </source>
</evidence>
<keyword evidence="1" id="KW-0812">Transmembrane</keyword>
<feature type="non-terminal residue" evidence="2">
    <location>
        <position position="1"/>
    </location>
</feature>
<organism evidence="2 3">
    <name type="scientific">candidate division WOR_3 bacterium SM23_60</name>
    <dbReference type="NCBI Taxonomy" id="1703780"/>
    <lineage>
        <taxon>Bacteria</taxon>
        <taxon>Bacteria division WOR-3</taxon>
    </lineage>
</organism>
<keyword evidence="1" id="KW-0472">Membrane</keyword>
<dbReference type="Proteomes" id="UP000051096">
    <property type="component" value="Unassembled WGS sequence"/>
</dbReference>
<evidence type="ECO:0008006" key="4">
    <source>
        <dbReference type="Google" id="ProtNLM"/>
    </source>
</evidence>
<comment type="caution">
    <text evidence="2">The sequence shown here is derived from an EMBL/GenBank/DDBJ whole genome shotgun (WGS) entry which is preliminary data.</text>
</comment>
<feature type="transmembrane region" description="Helical" evidence="1">
    <location>
        <begin position="12"/>
        <end position="34"/>
    </location>
</feature>
<dbReference type="EMBL" id="LJUO01000044">
    <property type="protein sequence ID" value="KPK72011.1"/>
    <property type="molecule type" value="Genomic_DNA"/>
</dbReference>
<keyword evidence="1" id="KW-1133">Transmembrane helix</keyword>
<evidence type="ECO:0000313" key="2">
    <source>
        <dbReference type="EMBL" id="KPK72011.1"/>
    </source>
</evidence>
<protein>
    <recommendedName>
        <fullName evidence="4">DUF481 domain-containing protein</fullName>
    </recommendedName>
</protein>
<name>A0A0S8GIF2_UNCW3</name>
<sequence>AQISDLTEKISMPLRISAIGIILLLCMPFSAYGIEIPIEFHGSLSAAEYLNSDSSRFNMDVSMDVYVTLVRHDDISLFVRYRDDLDMGEQHHGITLDPRYTHYYVAFGIDYFREQLLFSTYYMHDCVHLIDAEIDEAPVFNRFRISAADAHMHRSLRQRTKKRFLWSVELGVYPHIQYSGWDINAGADYEFDLTVNTAVTLWRTGNFGIDLNPIFQIAKGDTSWYHQDVVHANTYYVAKSGRIGLGISYHLWNNDPIKGPDKLWLLSLYGAF</sequence>
<gene>
    <name evidence="2" type="ORF">AMJ87_05910</name>
</gene>
<accession>A0A0S8GIF2</accession>
<dbReference type="AlphaFoldDB" id="A0A0S8GIF2"/>
<proteinExistence type="predicted"/>
<reference evidence="2 3" key="1">
    <citation type="journal article" date="2015" name="Microbiome">
        <title>Genomic resolution of linkages in carbon, nitrogen, and sulfur cycling among widespread estuary sediment bacteria.</title>
        <authorList>
            <person name="Baker B.J."/>
            <person name="Lazar C.S."/>
            <person name="Teske A.P."/>
            <person name="Dick G.J."/>
        </authorList>
    </citation>
    <scope>NUCLEOTIDE SEQUENCE [LARGE SCALE GENOMIC DNA]</scope>
    <source>
        <strain evidence="2">SM23_60</strain>
    </source>
</reference>
<evidence type="ECO:0000313" key="3">
    <source>
        <dbReference type="Proteomes" id="UP000051096"/>
    </source>
</evidence>